<feature type="transmembrane region" description="Helical" evidence="1">
    <location>
        <begin position="29"/>
        <end position="47"/>
    </location>
</feature>
<evidence type="ECO:0000313" key="2">
    <source>
        <dbReference type="EMBL" id="MVO87581.1"/>
    </source>
</evidence>
<dbReference type="EMBL" id="WPNZ01000012">
    <property type="protein sequence ID" value="MVO87581.1"/>
    <property type="molecule type" value="Genomic_DNA"/>
</dbReference>
<keyword evidence="3" id="KW-1185">Reference proteome</keyword>
<keyword evidence="1" id="KW-0812">Transmembrane</keyword>
<evidence type="ECO:0000313" key="3">
    <source>
        <dbReference type="Proteomes" id="UP000483802"/>
    </source>
</evidence>
<dbReference type="Proteomes" id="UP000483802">
    <property type="component" value="Unassembled WGS sequence"/>
</dbReference>
<feature type="transmembrane region" description="Helical" evidence="1">
    <location>
        <begin position="122"/>
        <end position="141"/>
    </location>
</feature>
<name>A0A6L6X1D7_9ACTN</name>
<gene>
    <name evidence="2" type="ORF">GPA10_23175</name>
</gene>
<protein>
    <submittedName>
        <fullName evidence="2">Uncharacterized protein</fullName>
    </submittedName>
</protein>
<comment type="caution">
    <text evidence="2">The sequence shown here is derived from an EMBL/GenBank/DDBJ whole genome shotgun (WGS) entry which is preliminary data.</text>
</comment>
<feature type="transmembrane region" description="Helical" evidence="1">
    <location>
        <begin position="67"/>
        <end position="87"/>
    </location>
</feature>
<evidence type="ECO:0000256" key="1">
    <source>
        <dbReference type="SAM" id="Phobius"/>
    </source>
</evidence>
<keyword evidence="1" id="KW-0472">Membrane</keyword>
<reference evidence="2 3" key="1">
    <citation type="submission" date="2019-11" db="EMBL/GenBank/DDBJ databases">
        <title>Streptomyces typhae sp. nov., a novel endophytic actinomycete isolated from the root of cattail pollen (Typha angustifolia L.).</title>
        <authorList>
            <person name="Peng C."/>
        </authorList>
    </citation>
    <scope>NUCLEOTIDE SEQUENCE [LARGE SCALE GENOMIC DNA]</scope>
    <source>
        <strain evidence="3">p1417</strain>
    </source>
</reference>
<dbReference type="RefSeq" id="WP_343041238.1">
    <property type="nucleotide sequence ID" value="NZ_WPNZ01000012.1"/>
</dbReference>
<accession>A0A6L6X1D7</accession>
<dbReference type="AlphaFoldDB" id="A0A6L6X1D7"/>
<organism evidence="2 3">
    <name type="scientific">Streptomyces typhae</name>
    <dbReference type="NCBI Taxonomy" id="2681492"/>
    <lineage>
        <taxon>Bacteria</taxon>
        <taxon>Bacillati</taxon>
        <taxon>Actinomycetota</taxon>
        <taxon>Actinomycetes</taxon>
        <taxon>Kitasatosporales</taxon>
        <taxon>Streptomycetaceae</taxon>
        <taxon>Streptomyces</taxon>
    </lineage>
</organism>
<proteinExistence type="predicted"/>
<keyword evidence="1" id="KW-1133">Transmembrane helix</keyword>
<sequence length="209" mass="22011">MNGRDRRWAELARELEFSELPELRQRAEGWRAGLTGLSTLLAVLVVLKGRDDLAGLPTAARNTAMGLIAGAFVLLVIGSVLATRAAHGSPRDSDKQMLITGHALRQWTEKEVKGVSRTLRRAALCCLLGVLLAGGGVGVAWSTTEKAKDHLVRVGTPTGELCGELVRAGRGGYVVKVEEGGEGDAPRQVTLPARDVDSVAPVASCDAPG</sequence>